<feature type="domain" description="CheR-type methyltransferase" evidence="6">
    <location>
        <begin position="1"/>
        <end position="273"/>
    </location>
</feature>
<evidence type="ECO:0000256" key="2">
    <source>
        <dbReference type="ARBA" id="ARBA00012534"/>
    </source>
</evidence>
<dbReference type="Proteomes" id="UP001162734">
    <property type="component" value="Chromosome"/>
</dbReference>
<evidence type="ECO:0000313" key="7">
    <source>
        <dbReference type="EMBL" id="BDG09108.1"/>
    </source>
</evidence>
<dbReference type="EMBL" id="AP025592">
    <property type="protein sequence ID" value="BDG09108.1"/>
    <property type="molecule type" value="Genomic_DNA"/>
</dbReference>
<dbReference type="EC" id="2.1.1.80" evidence="2"/>
<dbReference type="PIRSF" id="PIRSF000410">
    <property type="entry name" value="CheR"/>
    <property type="match status" value="1"/>
</dbReference>
<accession>A0ABM7XB73</accession>
<dbReference type="SUPFAM" id="SSF47757">
    <property type="entry name" value="Chemotaxis receptor methyltransferase CheR, N-terminal domain"/>
    <property type="match status" value="1"/>
</dbReference>
<dbReference type="Pfam" id="PF03705">
    <property type="entry name" value="CheR_N"/>
    <property type="match status" value="1"/>
</dbReference>
<evidence type="ECO:0000256" key="5">
    <source>
        <dbReference type="ARBA" id="ARBA00022691"/>
    </source>
</evidence>
<organism evidence="7 8">
    <name type="scientific">Anaeromyxobacter paludicola</name>
    <dbReference type="NCBI Taxonomy" id="2918171"/>
    <lineage>
        <taxon>Bacteria</taxon>
        <taxon>Pseudomonadati</taxon>
        <taxon>Myxococcota</taxon>
        <taxon>Myxococcia</taxon>
        <taxon>Myxococcales</taxon>
        <taxon>Cystobacterineae</taxon>
        <taxon>Anaeromyxobacteraceae</taxon>
        <taxon>Anaeromyxobacter</taxon>
    </lineage>
</organism>
<comment type="catalytic activity">
    <reaction evidence="1">
        <text>L-glutamyl-[protein] + S-adenosyl-L-methionine = [protein]-L-glutamate 5-O-methyl ester + S-adenosyl-L-homocysteine</text>
        <dbReference type="Rhea" id="RHEA:24452"/>
        <dbReference type="Rhea" id="RHEA-COMP:10208"/>
        <dbReference type="Rhea" id="RHEA-COMP:10311"/>
        <dbReference type="ChEBI" id="CHEBI:29973"/>
        <dbReference type="ChEBI" id="CHEBI:57856"/>
        <dbReference type="ChEBI" id="CHEBI:59789"/>
        <dbReference type="ChEBI" id="CHEBI:82795"/>
        <dbReference type="EC" id="2.1.1.80"/>
    </reaction>
</comment>
<dbReference type="Gene3D" id="1.10.155.10">
    <property type="entry name" value="Chemotaxis receptor methyltransferase CheR, N-terminal domain"/>
    <property type="match status" value="1"/>
</dbReference>
<dbReference type="GO" id="GO:0032259">
    <property type="term" value="P:methylation"/>
    <property type="evidence" value="ECO:0007669"/>
    <property type="project" value="UniProtKB-KW"/>
</dbReference>
<dbReference type="InterPro" id="IPR000780">
    <property type="entry name" value="CheR_MeTrfase"/>
</dbReference>
<evidence type="ECO:0000259" key="6">
    <source>
        <dbReference type="PROSITE" id="PS50123"/>
    </source>
</evidence>
<dbReference type="Gene3D" id="3.40.50.150">
    <property type="entry name" value="Vaccinia Virus protein VP39"/>
    <property type="match status" value="1"/>
</dbReference>
<keyword evidence="8" id="KW-1185">Reference proteome</keyword>
<keyword evidence="5" id="KW-0949">S-adenosyl-L-methionine</keyword>
<dbReference type="InterPro" id="IPR026024">
    <property type="entry name" value="Chemotaxis_MeTrfase_CheR"/>
</dbReference>
<evidence type="ECO:0000256" key="1">
    <source>
        <dbReference type="ARBA" id="ARBA00001541"/>
    </source>
</evidence>
<dbReference type="GO" id="GO:0008168">
    <property type="term" value="F:methyltransferase activity"/>
    <property type="evidence" value="ECO:0007669"/>
    <property type="project" value="UniProtKB-KW"/>
</dbReference>
<dbReference type="InterPro" id="IPR022641">
    <property type="entry name" value="CheR_N"/>
</dbReference>
<dbReference type="InterPro" id="IPR022642">
    <property type="entry name" value="CheR_C"/>
</dbReference>
<dbReference type="InterPro" id="IPR050903">
    <property type="entry name" value="Bact_Chemotaxis_MeTrfase"/>
</dbReference>
<keyword evidence="4" id="KW-0808">Transferase</keyword>
<dbReference type="CDD" id="cd02440">
    <property type="entry name" value="AdoMet_MTases"/>
    <property type="match status" value="1"/>
</dbReference>
<dbReference type="InterPro" id="IPR036804">
    <property type="entry name" value="CheR_N_sf"/>
</dbReference>
<dbReference type="PRINTS" id="PR00996">
    <property type="entry name" value="CHERMTFRASE"/>
</dbReference>
<dbReference type="SMART" id="SM00138">
    <property type="entry name" value="MeTrc"/>
    <property type="match status" value="1"/>
</dbReference>
<dbReference type="InterPro" id="IPR029063">
    <property type="entry name" value="SAM-dependent_MTases_sf"/>
</dbReference>
<dbReference type="PANTHER" id="PTHR24422:SF26">
    <property type="entry name" value="CHEMOTAXIS PROTEIN METHYLTRANSFERASE"/>
    <property type="match status" value="1"/>
</dbReference>
<evidence type="ECO:0000313" key="8">
    <source>
        <dbReference type="Proteomes" id="UP001162734"/>
    </source>
</evidence>
<dbReference type="SUPFAM" id="SSF53335">
    <property type="entry name" value="S-adenosyl-L-methionine-dependent methyltransferases"/>
    <property type="match status" value="1"/>
</dbReference>
<dbReference type="Pfam" id="PF01739">
    <property type="entry name" value="CheR"/>
    <property type="match status" value="1"/>
</dbReference>
<keyword evidence="3 7" id="KW-0489">Methyltransferase</keyword>
<protein>
    <recommendedName>
        <fullName evidence="2">protein-glutamate O-methyltransferase</fullName>
        <ecNumber evidence="2">2.1.1.80</ecNumber>
    </recommendedName>
</protein>
<sequence>MSDAVFARYQALVHGESGIWLAPGKKALLEGRLASRLRELGVGSYAEYLDRARADPDELARLLDRITTHETRFFREPRHFELLERQLLPRWREAARAGSRPPRVRVWSAGCSSGEEPYSLAMSLLAGLREPGWSLEVVATDLSTPVLERARAGVYRIEQAAEIPRPLLQAYMLQGTGSQEGRMKAGPELRRVVRFARLNLAAEAWPGLGTFDLVFCRNVLIYFDPPGKERVVSRLLRHLAPEGYLFLGHAESLSGTSHPLRSVIPTVYAREVAGPPAPGLRSAS</sequence>
<gene>
    <name evidence="7" type="primary">cheR34H_2</name>
    <name evidence="7" type="ORF">AMPC_22210</name>
</gene>
<dbReference type="PROSITE" id="PS50123">
    <property type="entry name" value="CHER"/>
    <property type="match status" value="1"/>
</dbReference>
<evidence type="ECO:0000256" key="3">
    <source>
        <dbReference type="ARBA" id="ARBA00022603"/>
    </source>
</evidence>
<reference evidence="8" key="1">
    <citation type="journal article" date="2022" name="Int. J. Syst. Evol. Microbiol.">
        <title>Anaeromyxobacter oryzae sp. nov., Anaeromyxobacter diazotrophicus sp. nov. and Anaeromyxobacter paludicola sp. nov., isolated from paddy soils.</title>
        <authorList>
            <person name="Itoh H."/>
            <person name="Xu Z."/>
            <person name="Mise K."/>
            <person name="Masuda Y."/>
            <person name="Ushijima N."/>
            <person name="Hayakawa C."/>
            <person name="Shiratori Y."/>
            <person name="Senoo K."/>
        </authorList>
    </citation>
    <scope>NUCLEOTIDE SEQUENCE [LARGE SCALE GENOMIC DNA]</scope>
    <source>
        <strain evidence="8">Red630</strain>
    </source>
</reference>
<dbReference type="PANTHER" id="PTHR24422">
    <property type="entry name" value="CHEMOTAXIS PROTEIN METHYLTRANSFERASE"/>
    <property type="match status" value="1"/>
</dbReference>
<proteinExistence type="predicted"/>
<name>A0ABM7XB73_9BACT</name>
<evidence type="ECO:0000256" key="4">
    <source>
        <dbReference type="ARBA" id="ARBA00022679"/>
    </source>
</evidence>